<feature type="chain" id="PRO_5031364594" evidence="6">
    <location>
        <begin position="25"/>
        <end position="140"/>
    </location>
</feature>
<dbReference type="EMBL" id="JACIDT010000008">
    <property type="protein sequence ID" value="MBB3926895.1"/>
    <property type="molecule type" value="Genomic_DNA"/>
</dbReference>
<keyword evidence="6" id="KW-0732">Signal</keyword>
<evidence type="ECO:0000313" key="8">
    <source>
        <dbReference type="EMBL" id="MBB3926895.1"/>
    </source>
</evidence>
<feature type="domain" description="Cytochrome c" evidence="7">
    <location>
        <begin position="54"/>
        <end position="138"/>
    </location>
</feature>
<proteinExistence type="predicted"/>
<gene>
    <name evidence="8" type="ORF">GGR43_002618</name>
</gene>
<name>A0A7W6FQF7_9SPHN</name>
<evidence type="ECO:0000313" key="9">
    <source>
        <dbReference type="Proteomes" id="UP000571950"/>
    </source>
</evidence>
<evidence type="ECO:0000259" key="7">
    <source>
        <dbReference type="PROSITE" id="PS51007"/>
    </source>
</evidence>
<accession>A0A7W6FQF7</accession>
<evidence type="ECO:0000256" key="3">
    <source>
        <dbReference type="ARBA" id="ARBA00023004"/>
    </source>
</evidence>
<evidence type="ECO:0000256" key="2">
    <source>
        <dbReference type="ARBA" id="ARBA00022723"/>
    </source>
</evidence>
<keyword evidence="3 4" id="KW-0408">Iron</keyword>
<dbReference type="InterPro" id="IPR036909">
    <property type="entry name" value="Cyt_c-like_dom_sf"/>
</dbReference>
<dbReference type="SUPFAM" id="SSF46626">
    <property type="entry name" value="Cytochrome c"/>
    <property type="match status" value="1"/>
</dbReference>
<dbReference type="RefSeq" id="WP_188072391.1">
    <property type="nucleotide sequence ID" value="NZ_BSPS01000062.1"/>
</dbReference>
<keyword evidence="9" id="KW-1185">Reference proteome</keyword>
<keyword evidence="2 4" id="KW-0479">Metal-binding</keyword>
<dbReference type="GO" id="GO:0046872">
    <property type="term" value="F:metal ion binding"/>
    <property type="evidence" value="ECO:0007669"/>
    <property type="project" value="UniProtKB-KW"/>
</dbReference>
<reference evidence="8 9" key="1">
    <citation type="submission" date="2020-08" db="EMBL/GenBank/DDBJ databases">
        <title>Genomic Encyclopedia of Type Strains, Phase IV (KMG-IV): sequencing the most valuable type-strain genomes for metagenomic binning, comparative biology and taxonomic classification.</title>
        <authorList>
            <person name="Goeker M."/>
        </authorList>
    </citation>
    <scope>NUCLEOTIDE SEQUENCE [LARGE SCALE GENOMIC DNA]</scope>
    <source>
        <strain evidence="8 9">DSM 26189</strain>
    </source>
</reference>
<evidence type="ECO:0000256" key="6">
    <source>
        <dbReference type="SAM" id="SignalP"/>
    </source>
</evidence>
<dbReference type="PROSITE" id="PS51257">
    <property type="entry name" value="PROKAR_LIPOPROTEIN"/>
    <property type="match status" value="1"/>
</dbReference>
<dbReference type="PROSITE" id="PS51007">
    <property type="entry name" value="CYTC"/>
    <property type="match status" value="1"/>
</dbReference>
<sequence length="140" mass="14852">MTLFQARNARLALFAAAAMLGLSACGGAGTGNAPSPAGGKQQANAGANAMQDRSYKSDAEKLFVEKCAMCHRDFGMGTVVLARRVEKGQEWLEKRTDLQADFVKTAARAGIGNMPRITRSDVSDAQLDAIAAYLEKAGRK</sequence>
<dbReference type="Pfam" id="PF13442">
    <property type="entry name" value="Cytochrome_CBB3"/>
    <property type="match status" value="1"/>
</dbReference>
<evidence type="ECO:0000256" key="5">
    <source>
        <dbReference type="SAM" id="MobiDB-lite"/>
    </source>
</evidence>
<protein>
    <submittedName>
        <fullName evidence="8">Cytochrome c5</fullName>
    </submittedName>
</protein>
<keyword evidence="1 4" id="KW-0349">Heme</keyword>
<feature type="signal peptide" evidence="6">
    <location>
        <begin position="1"/>
        <end position="24"/>
    </location>
</feature>
<evidence type="ECO:0000256" key="1">
    <source>
        <dbReference type="ARBA" id="ARBA00022617"/>
    </source>
</evidence>
<feature type="compositionally biased region" description="Low complexity" evidence="5">
    <location>
        <begin position="37"/>
        <end position="49"/>
    </location>
</feature>
<organism evidence="8 9">
    <name type="scientific">Sphingobium jiangsuense</name>
    <dbReference type="NCBI Taxonomy" id="870476"/>
    <lineage>
        <taxon>Bacteria</taxon>
        <taxon>Pseudomonadati</taxon>
        <taxon>Pseudomonadota</taxon>
        <taxon>Alphaproteobacteria</taxon>
        <taxon>Sphingomonadales</taxon>
        <taxon>Sphingomonadaceae</taxon>
        <taxon>Sphingobium</taxon>
    </lineage>
</organism>
<dbReference type="Proteomes" id="UP000571950">
    <property type="component" value="Unassembled WGS sequence"/>
</dbReference>
<dbReference type="GO" id="GO:0020037">
    <property type="term" value="F:heme binding"/>
    <property type="evidence" value="ECO:0007669"/>
    <property type="project" value="InterPro"/>
</dbReference>
<dbReference type="Gene3D" id="1.10.760.10">
    <property type="entry name" value="Cytochrome c-like domain"/>
    <property type="match status" value="1"/>
</dbReference>
<dbReference type="InterPro" id="IPR009056">
    <property type="entry name" value="Cyt_c-like_dom"/>
</dbReference>
<comment type="caution">
    <text evidence="8">The sequence shown here is derived from an EMBL/GenBank/DDBJ whole genome shotgun (WGS) entry which is preliminary data.</text>
</comment>
<feature type="region of interest" description="Disordered" evidence="5">
    <location>
        <begin position="30"/>
        <end position="52"/>
    </location>
</feature>
<dbReference type="AlphaFoldDB" id="A0A7W6FQF7"/>
<dbReference type="GO" id="GO:0009055">
    <property type="term" value="F:electron transfer activity"/>
    <property type="evidence" value="ECO:0007669"/>
    <property type="project" value="InterPro"/>
</dbReference>
<evidence type="ECO:0000256" key="4">
    <source>
        <dbReference type="PROSITE-ProRule" id="PRU00433"/>
    </source>
</evidence>